<organism evidence="5 6">
    <name type="scientific">Candidatus Giovannonibacteria bacterium GW2011_GWA2_44_13b</name>
    <dbReference type="NCBI Taxonomy" id="1618647"/>
    <lineage>
        <taxon>Bacteria</taxon>
        <taxon>Candidatus Giovannoniibacteriota</taxon>
    </lineage>
</organism>
<gene>
    <name evidence="5" type="ORF">UW30_C0022G0009</name>
</gene>
<dbReference type="GO" id="GO:1901135">
    <property type="term" value="P:carbohydrate derivative metabolic process"/>
    <property type="evidence" value="ECO:0007669"/>
    <property type="project" value="InterPro"/>
</dbReference>
<dbReference type="InterPro" id="IPR035484">
    <property type="entry name" value="SIS_PGI/PMI_1"/>
</dbReference>
<evidence type="ECO:0000259" key="4">
    <source>
        <dbReference type="PROSITE" id="PS51464"/>
    </source>
</evidence>
<dbReference type="GO" id="GO:0097367">
    <property type="term" value="F:carbohydrate derivative binding"/>
    <property type="evidence" value="ECO:0007669"/>
    <property type="project" value="InterPro"/>
</dbReference>
<dbReference type="SUPFAM" id="SSF53697">
    <property type="entry name" value="SIS domain"/>
    <property type="match status" value="1"/>
</dbReference>
<dbReference type="GO" id="GO:0005975">
    <property type="term" value="P:carbohydrate metabolic process"/>
    <property type="evidence" value="ECO:0007669"/>
    <property type="project" value="InterPro"/>
</dbReference>
<evidence type="ECO:0000256" key="3">
    <source>
        <dbReference type="SAM" id="Coils"/>
    </source>
</evidence>
<dbReference type="GO" id="GO:0004476">
    <property type="term" value="F:mannose-6-phosphate isomerase activity"/>
    <property type="evidence" value="ECO:0007669"/>
    <property type="project" value="InterPro"/>
</dbReference>
<comment type="caution">
    <text evidence="5">The sequence shown here is derived from an EMBL/GenBank/DDBJ whole genome shotgun (WGS) entry which is preliminary data.</text>
</comment>
<dbReference type="InterPro" id="IPR019490">
    <property type="entry name" value="Glu6P/Mann6P_isomerase_C"/>
</dbReference>
<dbReference type="InterPro" id="IPR046348">
    <property type="entry name" value="SIS_dom_sf"/>
</dbReference>
<reference evidence="5 6" key="1">
    <citation type="journal article" date="2015" name="Nature">
        <title>rRNA introns, odd ribosomes, and small enigmatic genomes across a large radiation of phyla.</title>
        <authorList>
            <person name="Brown C.T."/>
            <person name="Hug L.A."/>
            <person name="Thomas B.C."/>
            <person name="Sharon I."/>
            <person name="Castelle C.J."/>
            <person name="Singh A."/>
            <person name="Wilkins M.J."/>
            <person name="Williams K.H."/>
            <person name="Banfield J.F."/>
        </authorList>
    </citation>
    <scope>NUCLEOTIDE SEQUENCE [LARGE SCALE GENOMIC DNA]</scope>
</reference>
<dbReference type="GO" id="GO:0004347">
    <property type="term" value="F:glucose-6-phosphate isomerase activity"/>
    <property type="evidence" value="ECO:0007669"/>
    <property type="project" value="InterPro"/>
</dbReference>
<comment type="similarity">
    <text evidence="1">Belongs to the PGI/PMI family.</text>
</comment>
<dbReference type="NCBIfam" id="TIGR02128">
    <property type="entry name" value="G6PI_arch"/>
    <property type="match status" value="1"/>
</dbReference>
<evidence type="ECO:0000256" key="2">
    <source>
        <dbReference type="ARBA" id="ARBA00023235"/>
    </source>
</evidence>
<evidence type="ECO:0000256" key="1">
    <source>
        <dbReference type="ARBA" id="ARBA00010523"/>
    </source>
</evidence>
<protein>
    <submittedName>
        <fullName evidence="5">Bifunctional phosphoglucose/phosphomannose isomerase</fullName>
    </submittedName>
</protein>
<keyword evidence="3" id="KW-0175">Coiled coil</keyword>
<dbReference type="EMBL" id="LCHU01000022">
    <property type="protein sequence ID" value="KKT40474.1"/>
    <property type="molecule type" value="Genomic_DNA"/>
</dbReference>
<feature type="coiled-coil region" evidence="3">
    <location>
        <begin position="147"/>
        <end position="174"/>
    </location>
</feature>
<dbReference type="AlphaFoldDB" id="A0A0G1JYB5"/>
<dbReference type="Gene3D" id="3.40.50.10490">
    <property type="entry name" value="Glucose-6-phosphate isomerase like protein, domain 1"/>
    <property type="match status" value="2"/>
</dbReference>
<proteinExistence type="inferred from homology"/>
<dbReference type="CDD" id="cd05017">
    <property type="entry name" value="SIS_PGI_PMI_1"/>
    <property type="match status" value="1"/>
</dbReference>
<sequence>MLGAIKDFPKQFDWKPEIGNAGELFAYQKIIVAGMGGSALAADILKMILEDIEITVHRDYGLPEAVLRKQGTREVLIIASSYSGNTEETIDAFLEAKKRGLPVAAVTTGGKLLELAEEHKAPYILLPADGIQPRMATGYSILALLKLMYEEERMKEIKTLAKKLNAERAETEGKALTVALQGKVPVIYSSRKNFAIARNWKIKFNETAKIPAFANYFPELNHNEMTGFDARSNTMELSEKFHFIFLKDSADHPRINKRAAVLENLLQKKGFGTSEAGIEGEGSFERVFRTLLVADWAAYYLAKHYHVDPENVPMVEEFKDLIK</sequence>
<dbReference type="CDD" id="cd05637">
    <property type="entry name" value="SIS_PGI_PMI_2"/>
    <property type="match status" value="1"/>
</dbReference>
<name>A0A0G1JYB5_9BACT</name>
<dbReference type="STRING" id="1618647.UW30_C0022G0009"/>
<dbReference type="Pfam" id="PF10432">
    <property type="entry name" value="bact-PGI_C"/>
    <property type="match status" value="1"/>
</dbReference>
<dbReference type="PROSITE" id="PS51464">
    <property type="entry name" value="SIS"/>
    <property type="match status" value="1"/>
</dbReference>
<dbReference type="Pfam" id="PF01380">
    <property type="entry name" value="SIS"/>
    <property type="match status" value="1"/>
</dbReference>
<evidence type="ECO:0000313" key="5">
    <source>
        <dbReference type="EMBL" id="KKT40474.1"/>
    </source>
</evidence>
<evidence type="ECO:0000313" key="6">
    <source>
        <dbReference type="Proteomes" id="UP000034736"/>
    </source>
</evidence>
<dbReference type="InterPro" id="IPR001347">
    <property type="entry name" value="SIS_dom"/>
</dbReference>
<feature type="domain" description="SIS" evidence="4">
    <location>
        <begin position="20"/>
        <end position="159"/>
    </location>
</feature>
<keyword evidence="2 5" id="KW-0413">Isomerase</keyword>
<accession>A0A0G1JYB5</accession>
<dbReference type="PATRIC" id="fig|1618647.3.peg.744"/>
<dbReference type="Proteomes" id="UP000034736">
    <property type="component" value="Unassembled WGS sequence"/>
</dbReference>